<dbReference type="OrthoDB" id="9816185at2"/>
<evidence type="ECO:0000313" key="2">
    <source>
        <dbReference type="Proteomes" id="UP000254925"/>
    </source>
</evidence>
<dbReference type="Gene3D" id="1.10.30.50">
    <property type="match status" value="1"/>
</dbReference>
<reference evidence="1 2" key="1">
    <citation type="submission" date="2018-07" db="EMBL/GenBank/DDBJ databases">
        <title>Genomic Encyclopedia of Type Strains, Phase IV (KMG-IV): sequencing the most valuable type-strain genomes for metagenomic binning, comparative biology and taxonomic classification.</title>
        <authorList>
            <person name="Goeker M."/>
        </authorList>
    </citation>
    <scope>NUCLEOTIDE SEQUENCE [LARGE SCALE GENOMIC DNA]</scope>
    <source>
        <strain evidence="1 2">DSM 14364</strain>
    </source>
</reference>
<proteinExistence type="predicted"/>
<gene>
    <name evidence="1" type="ORF">DES45_11354</name>
</gene>
<evidence type="ECO:0008006" key="3">
    <source>
        <dbReference type="Google" id="ProtNLM"/>
    </source>
</evidence>
<dbReference type="EMBL" id="QQBB01000013">
    <property type="protein sequence ID" value="RDI53633.1"/>
    <property type="molecule type" value="Genomic_DNA"/>
</dbReference>
<organism evidence="1 2">
    <name type="scientific">Microvirga subterranea</name>
    <dbReference type="NCBI Taxonomy" id="186651"/>
    <lineage>
        <taxon>Bacteria</taxon>
        <taxon>Pseudomonadati</taxon>
        <taxon>Pseudomonadota</taxon>
        <taxon>Alphaproteobacteria</taxon>
        <taxon>Hyphomicrobiales</taxon>
        <taxon>Methylobacteriaceae</taxon>
        <taxon>Microvirga</taxon>
    </lineage>
</organism>
<protein>
    <recommendedName>
        <fullName evidence="3">Phage-related protein</fullName>
    </recommendedName>
</protein>
<sequence length="289" mass="32160">MNKVPAPTFDDAAALRALANNRRVGSYPHLQSAVAAIEQGYSQYVTAGGDAFSVQKVAVSDDVRTYLRNHYKDPPRDLEHITELRSASEHLCCPMCGSMHSGTLDHMLPKNTYGEFAVFSLNLVPACKCNSKRQETVTGASPGERVLHPYFDNCLSERLIAACFEDLGLVPRIGVRLIVPSHHSHFNAIRFHVRSIVERTAIKNHLIRSWSNLCRKPSLMVRALARNPVSVLELKATLVEELSLLDDQHGSKNNWASVFVAGLLDDDVCYWLFQRLNAPGRAPDAPLIY</sequence>
<accession>A0A370HBN2</accession>
<dbReference type="RefSeq" id="WP_147282473.1">
    <property type="nucleotide sequence ID" value="NZ_QQBB01000013.1"/>
</dbReference>
<comment type="caution">
    <text evidence="1">The sequence shown here is derived from an EMBL/GenBank/DDBJ whole genome shotgun (WGS) entry which is preliminary data.</text>
</comment>
<name>A0A370HBN2_9HYPH</name>
<keyword evidence="2" id="KW-1185">Reference proteome</keyword>
<dbReference type="AlphaFoldDB" id="A0A370HBN2"/>
<evidence type="ECO:0000313" key="1">
    <source>
        <dbReference type="EMBL" id="RDI53633.1"/>
    </source>
</evidence>
<dbReference type="Proteomes" id="UP000254925">
    <property type="component" value="Unassembled WGS sequence"/>
</dbReference>